<reference evidence="1" key="1">
    <citation type="submission" date="2019-11" db="UniProtKB">
        <authorList>
            <consortium name="WormBaseParasite"/>
        </authorList>
    </citation>
    <scope>IDENTIFICATION</scope>
</reference>
<proteinExistence type="predicted"/>
<sequence>MQIGFTNCSGPSHLTTAYLVKCSTTTTDAEFNLVLINSNARLLCSTGVKIFAMKVISASTNRNNAKPISSPFLPSCAALRSTSDTCQFSVFRVGKEATNVYND</sequence>
<dbReference type="AlphaFoldDB" id="A0A5K3F2B2"/>
<organism evidence="1">
    <name type="scientific">Mesocestoides corti</name>
    <name type="common">Flatworm</name>
    <dbReference type="NCBI Taxonomy" id="53468"/>
    <lineage>
        <taxon>Eukaryota</taxon>
        <taxon>Metazoa</taxon>
        <taxon>Spiralia</taxon>
        <taxon>Lophotrochozoa</taxon>
        <taxon>Platyhelminthes</taxon>
        <taxon>Cestoda</taxon>
        <taxon>Eucestoda</taxon>
        <taxon>Cyclophyllidea</taxon>
        <taxon>Mesocestoididae</taxon>
        <taxon>Mesocestoides</taxon>
    </lineage>
</organism>
<name>A0A5K3F2B2_MESCO</name>
<protein>
    <submittedName>
        <fullName evidence="1">Uncharacterized protein</fullName>
    </submittedName>
</protein>
<dbReference type="WBParaSite" id="MCU_004980-RA">
    <property type="protein sequence ID" value="MCU_004980-RA"/>
    <property type="gene ID" value="MCU_004980"/>
</dbReference>
<evidence type="ECO:0000313" key="1">
    <source>
        <dbReference type="WBParaSite" id="MCU_004980-RA"/>
    </source>
</evidence>
<accession>A0A5K3F2B2</accession>